<gene>
    <name evidence="2" type="ORF">AMORRO_LOCUS10379</name>
</gene>
<dbReference type="EMBL" id="CAJVPV010011355">
    <property type="protein sequence ID" value="CAG8660359.1"/>
    <property type="molecule type" value="Genomic_DNA"/>
</dbReference>
<keyword evidence="3" id="KW-1185">Reference proteome</keyword>
<evidence type="ECO:0000313" key="3">
    <source>
        <dbReference type="Proteomes" id="UP000789342"/>
    </source>
</evidence>
<feature type="compositionally biased region" description="Polar residues" evidence="1">
    <location>
        <begin position="177"/>
        <end position="186"/>
    </location>
</feature>
<comment type="caution">
    <text evidence="2">The sequence shown here is derived from an EMBL/GenBank/DDBJ whole genome shotgun (WGS) entry which is preliminary data.</text>
</comment>
<proteinExistence type="predicted"/>
<dbReference type="OrthoDB" id="2414061at2759"/>
<feature type="non-terminal residue" evidence="2">
    <location>
        <position position="1"/>
    </location>
</feature>
<protein>
    <submittedName>
        <fullName evidence="2">18492_t:CDS:1</fullName>
    </submittedName>
</protein>
<accession>A0A9N9E598</accession>
<feature type="region of interest" description="Disordered" evidence="1">
    <location>
        <begin position="175"/>
        <end position="217"/>
    </location>
</feature>
<feature type="compositionally biased region" description="Basic and acidic residues" evidence="1">
    <location>
        <begin position="205"/>
        <end position="217"/>
    </location>
</feature>
<organism evidence="2 3">
    <name type="scientific">Acaulospora morrowiae</name>
    <dbReference type="NCBI Taxonomy" id="94023"/>
    <lineage>
        <taxon>Eukaryota</taxon>
        <taxon>Fungi</taxon>
        <taxon>Fungi incertae sedis</taxon>
        <taxon>Mucoromycota</taxon>
        <taxon>Glomeromycotina</taxon>
        <taxon>Glomeromycetes</taxon>
        <taxon>Diversisporales</taxon>
        <taxon>Acaulosporaceae</taxon>
        <taxon>Acaulospora</taxon>
    </lineage>
</organism>
<dbReference type="AlphaFoldDB" id="A0A9N9E598"/>
<dbReference type="Proteomes" id="UP000789342">
    <property type="component" value="Unassembled WGS sequence"/>
</dbReference>
<reference evidence="2" key="1">
    <citation type="submission" date="2021-06" db="EMBL/GenBank/DDBJ databases">
        <authorList>
            <person name="Kallberg Y."/>
            <person name="Tangrot J."/>
            <person name="Rosling A."/>
        </authorList>
    </citation>
    <scope>NUCLEOTIDE SEQUENCE</scope>
    <source>
        <strain evidence="2">CL551</strain>
    </source>
</reference>
<name>A0A9N9E598_9GLOM</name>
<sequence length="217" mass="24463">SKYRQLLCKNRIDAYDAYINANISVPALTILDAINFTGEAWSHVKASSIASCWLRTGILPPKPTNELDNFINFSENEDEVVQELIDRLALDNPYSANEYIDIDSGIGIEDILNDEEIISLVQGKEVIEDDYNQESFKPNITAIDAMESVDKLKSFIMQEEVYMDISPSFILAEEQDSTVTKEQPTPCNMRPGMMDGKNDYFATKMGDETDAEPRPDD</sequence>
<evidence type="ECO:0000313" key="2">
    <source>
        <dbReference type="EMBL" id="CAG8660359.1"/>
    </source>
</evidence>
<evidence type="ECO:0000256" key="1">
    <source>
        <dbReference type="SAM" id="MobiDB-lite"/>
    </source>
</evidence>